<dbReference type="Proteomes" id="UP001595773">
    <property type="component" value="Unassembled WGS sequence"/>
</dbReference>
<proteinExistence type="predicted"/>
<dbReference type="EMBL" id="JBHSCQ010000017">
    <property type="protein sequence ID" value="MFC4266168.1"/>
    <property type="molecule type" value="Genomic_DNA"/>
</dbReference>
<protein>
    <submittedName>
        <fullName evidence="2">TadE family type IV pilus minor pilin</fullName>
    </submittedName>
</protein>
<keyword evidence="1" id="KW-1133">Transmembrane helix</keyword>
<dbReference type="RefSeq" id="WP_230066996.1">
    <property type="nucleotide sequence ID" value="NZ_BAABLL010000008.1"/>
</dbReference>
<evidence type="ECO:0000256" key="1">
    <source>
        <dbReference type="SAM" id="Phobius"/>
    </source>
</evidence>
<feature type="transmembrane region" description="Helical" evidence="1">
    <location>
        <begin position="31"/>
        <end position="50"/>
    </location>
</feature>
<organism evidence="2 3">
    <name type="scientific">Arthrobacter cryoconiti</name>
    <dbReference type="NCBI Taxonomy" id="748907"/>
    <lineage>
        <taxon>Bacteria</taxon>
        <taxon>Bacillati</taxon>
        <taxon>Actinomycetota</taxon>
        <taxon>Actinomycetes</taxon>
        <taxon>Micrococcales</taxon>
        <taxon>Micrococcaceae</taxon>
        <taxon>Arthrobacter</taxon>
    </lineage>
</organism>
<keyword evidence="1" id="KW-0812">Transmembrane</keyword>
<dbReference type="NCBIfam" id="NF041390">
    <property type="entry name" value="TadE_Rv3655c"/>
    <property type="match status" value="1"/>
</dbReference>
<evidence type="ECO:0000313" key="2">
    <source>
        <dbReference type="EMBL" id="MFC4266168.1"/>
    </source>
</evidence>
<keyword evidence="1" id="KW-0472">Membrane</keyword>
<dbReference type="InterPro" id="IPR049790">
    <property type="entry name" value="Rv3655c/TadE"/>
</dbReference>
<reference evidence="3" key="1">
    <citation type="journal article" date="2019" name="Int. J. Syst. Evol. Microbiol.">
        <title>The Global Catalogue of Microorganisms (GCM) 10K type strain sequencing project: providing services to taxonomists for standard genome sequencing and annotation.</title>
        <authorList>
            <consortium name="The Broad Institute Genomics Platform"/>
            <consortium name="The Broad Institute Genome Sequencing Center for Infectious Disease"/>
            <person name="Wu L."/>
            <person name="Ma J."/>
        </authorList>
    </citation>
    <scope>NUCLEOTIDE SEQUENCE [LARGE SCALE GENOMIC DNA]</scope>
    <source>
        <strain evidence="3">CGMCC 1.10698</strain>
    </source>
</reference>
<comment type="caution">
    <text evidence="2">The sequence shown here is derived from an EMBL/GenBank/DDBJ whole genome shotgun (WGS) entry which is preliminary data.</text>
</comment>
<keyword evidence="3" id="KW-1185">Reference proteome</keyword>
<accession>A0ABV8R2J9</accession>
<sequence>MKTKRSTSKQSLSVAAARVRGSVTAEFAVLLPAVTVLLAIFLFAAAAGILQLRLEEGARAGARALARGESTEQAIGTANHVSGGDVVVTVDLVDGFAAVTLTGRVSGVLSALLPWPQTARAIAKIENYASTAQSDAKQPGTITAKTGLWRWVNSSNEEVDAADLFGAISCDRLAGYLWTAEPDLVVVRLK</sequence>
<evidence type="ECO:0000313" key="3">
    <source>
        <dbReference type="Proteomes" id="UP001595773"/>
    </source>
</evidence>
<name>A0ABV8R2J9_9MICC</name>
<gene>
    <name evidence="2" type="ORF">ACFOW9_11205</name>
</gene>